<dbReference type="InterPro" id="IPR002938">
    <property type="entry name" value="FAD-bd"/>
</dbReference>
<feature type="domain" description="FAD-binding" evidence="7">
    <location>
        <begin position="3"/>
        <end position="178"/>
    </location>
</feature>
<organism evidence="8 9">
    <name type="scientific">Physocladia obscura</name>
    <dbReference type="NCBI Taxonomy" id="109957"/>
    <lineage>
        <taxon>Eukaryota</taxon>
        <taxon>Fungi</taxon>
        <taxon>Fungi incertae sedis</taxon>
        <taxon>Chytridiomycota</taxon>
        <taxon>Chytridiomycota incertae sedis</taxon>
        <taxon>Chytridiomycetes</taxon>
        <taxon>Chytridiales</taxon>
        <taxon>Chytriomycetaceae</taxon>
        <taxon>Physocladia</taxon>
    </lineage>
</organism>
<feature type="domain" description="FAD-binding" evidence="7">
    <location>
        <begin position="308"/>
        <end position="376"/>
    </location>
</feature>
<comment type="caution">
    <text evidence="8">The sequence shown here is derived from an EMBL/GenBank/DDBJ whole genome shotgun (WGS) entry which is preliminary data.</text>
</comment>
<evidence type="ECO:0000256" key="1">
    <source>
        <dbReference type="ARBA" id="ARBA00007992"/>
    </source>
</evidence>
<keyword evidence="4" id="KW-0560">Oxidoreductase</keyword>
<evidence type="ECO:0000256" key="3">
    <source>
        <dbReference type="ARBA" id="ARBA00022827"/>
    </source>
</evidence>
<keyword evidence="6" id="KW-0732">Signal</keyword>
<dbReference type="InterPro" id="IPR050493">
    <property type="entry name" value="FAD-dep_Monooxygenase_BioMet"/>
</dbReference>
<evidence type="ECO:0000256" key="4">
    <source>
        <dbReference type="ARBA" id="ARBA00023002"/>
    </source>
</evidence>
<dbReference type="PANTHER" id="PTHR13789:SF309">
    <property type="entry name" value="PUTATIVE (AFU_ORTHOLOGUE AFUA_6G14510)-RELATED"/>
    <property type="match status" value="1"/>
</dbReference>
<name>A0AAD5XIA7_9FUNG</name>
<evidence type="ECO:0000256" key="2">
    <source>
        <dbReference type="ARBA" id="ARBA00022630"/>
    </source>
</evidence>
<protein>
    <recommendedName>
        <fullName evidence="7">FAD-binding domain-containing protein</fullName>
    </recommendedName>
</protein>
<dbReference type="InterPro" id="IPR036188">
    <property type="entry name" value="FAD/NAD-bd_sf"/>
</dbReference>
<keyword evidence="5" id="KW-0503">Monooxygenase</keyword>
<evidence type="ECO:0000313" key="8">
    <source>
        <dbReference type="EMBL" id="KAJ3130846.1"/>
    </source>
</evidence>
<gene>
    <name evidence="8" type="ORF">HK100_007353</name>
</gene>
<keyword evidence="3" id="KW-0274">FAD</keyword>
<dbReference type="Proteomes" id="UP001211907">
    <property type="component" value="Unassembled WGS sequence"/>
</dbReference>
<keyword evidence="9" id="KW-1185">Reference proteome</keyword>
<dbReference type="EMBL" id="JADGJH010000346">
    <property type="protein sequence ID" value="KAJ3130846.1"/>
    <property type="molecule type" value="Genomic_DNA"/>
</dbReference>
<dbReference type="PRINTS" id="PR00420">
    <property type="entry name" value="RNGMNOXGNASE"/>
</dbReference>
<dbReference type="Gene3D" id="3.50.50.60">
    <property type="entry name" value="FAD/NAD(P)-binding domain"/>
    <property type="match status" value="1"/>
</dbReference>
<dbReference type="GO" id="GO:0004497">
    <property type="term" value="F:monooxygenase activity"/>
    <property type="evidence" value="ECO:0007669"/>
    <property type="project" value="UniProtKB-KW"/>
</dbReference>
<reference evidence="8" key="1">
    <citation type="submission" date="2020-05" db="EMBL/GenBank/DDBJ databases">
        <title>Phylogenomic resolution of chytrid fungi.</title>
        <authorList>
            <person name="Stajich J.E."/>
            <person name="Amses K."/>
            <person name="Simmons R."/>
            <person name="Seto K."/>
            <person name="Myers J."/>
            <person name="Bonds A."/>
            <person name="Quandt C.A."/>
            <person name="Barry K."/>
            <person name="Liu P."/>
            <person name="Grigoriev I."/>
            <person name="Longcore J.E."/>
            <person name="James T.Y."/>
        </authorList>
    </citation>
    <scope>NUCLEOTIDE SEQUENCE</scope>
    <source>
        <strain evidence="8">JEL0513</strain>
    </source>
</reference>
<feature type="chain" id="PRO_5041944588" description="FAD-binding domain-containing protein" evidence="6">
    <location>
        <begin position="18"/>
        <end position="439"/>
    </location>
</feature>
<dbReference type="AlphaFoldDB" id="A0AAD5XIA7"/>
<evidence type="ECO:0000256" key="5">
    <source>
        <dbReference type="ARBA" id="ARBA00023033"/>
    </source>
</evidence>
<feature type="signal peptide" evidence="6">
    <location>
        <begin position="1"/>
        <end position="17"/>
    </location>
</feature>
<evidence type="ECO:0000313" key="9">
    <source>
        <dbReference type="Proteomes" id="UP001211907"/>
    </source>
</evidence>
<dbReference type="Pfam" id="PF01494">
    <property type="entry name" value="FAD_binding_3"/>
    <property type="match status" value="2"/>
</dbReference>
<accession>A0AAD5XIA7</accession>
<dbReference type="PANTHER" id="PTHR13789">
    <property type="entry name" value="MONOOXYGENASE"/>
    <property type="match status" value="1"/>
</dbReference>
<keyword evidence="2" id="KW-0285">Flavoprotein</keyword>
<dbReference type="GO" id="GO:0071949">
    <property type="term" value="F:FAD binding"/>
    <property type="evidence" value="ECO:0007669"/>
    <property type="project" value="InterPro"/>
</dbReference>
<sequence>MPKVIIIGAGLVGTSMAVALQKQGFEVSVYDKIEVSAEVSKGKRYLEFGETGGSLGIQANGMLVLDRLELLDKVLEQPHTLLEGMTFLNADGSDPVFRSTISNNLPDRFKKDVHLMRSHLQNVIMRKCGESGVRMFINMKLESFSQTDSEVTVKFSDGTTVTGDYLVGADGIHSNVRRILFPEHPKAEYFCGGYLGVFQHGKKVGDATLQLKYPLSIYMNGLTGSAVFAARVGDSLGAWNVLLAKSHDGDASANAANDDWRPAANLPQEAARLADLVKEWQSPPNLVDAVLHADRITPINVYDLPNLPKWHKGRVLLAGDSAHGMLPSFGHGLGQGLEDVSVLADLFAELGGVYADHRKVFELYDKIRIPRAHSVANTSRNASSTTFTNSKLREKVMRTMMKFAFWLSNVLKLNDVVGAHDVRLDVKKALAAENIIIAK</sequence>
<dbReference type="SUPFAM" id="SSF51905">
    <property type="entry name" value="FAD/NAD(P)-binding domain"/>
    <property type="match status" value="1"/>
</dbReference>
<evidence type="ECO:0000256" key="6">
    <source>
        <dbReference type="SAM" id="SignalP"/>
    </source>
</evidence>
<comment type="similarity">
    <text evidence="1">Belongs to the paxM FAD-dependent monooxygenase family.</text>
</comment>
<evidence type="ECO:0000259" key="7">
    <source>
        <dbReference type="Pfam" id="PF01494"/>
    </source>
</evidence>
<proteinExistence type="inferred from homology"/>